<comment type="caution">
    <text evidence="2">The sequence shown here is derived from an EMBL/GenBank/DDBJ whole genome shotgun (WGS) entry which is preliminary data.</text>
</comment>
<dbReference type="EMBL" id="JAUYZG010000021">
    <property type="protein sequence ID" value="KAK2874909.1"/>
    <property type="molecule type" value="Genomic_DNA"/>
</dbReference>
<name>A0AA88PB38_9TELE</name>
<gene>
    <name evidence="2" type="ORF">Q8A67_022062</name>
</gene>
<evidence type="ECO:0000256" key="1">
    <source>
        <dbReference type="SAM" id="MobiDB-lite"/>
    </source>
</evidence>
<dbReference type="Proteomes" id="UP001187343">
    <property type="component" value="Unassembled WGS sequence"/>
</dbReference>
<protein>
    <submittedName>
        <fullName evidence="2">Uncharacterized protein</fullName>
    </submittedName>
</protein>
<feature type="compositionally biased region" description="Basic and acidic residues" evidence="1">
    <location>
        <begin position="23"/>
        <end position="37"/>
    </location>
</feature>
<keyword evidence="3" id="KW-1185">Reference proteome</keyword>
<evidence type="ECO:0000313" key="3">
    <source>
        <dbReference type="Proteomes" id="UP001187343"/>
    </source>
</evidence>
<organism evidence="2 3">
    <name type="scientific">Cirrhinus molitorella</name>
    <name type="common">mud carp</name>
    <dbReference type="NCBI Taxonomy" id="172907"/>
    <lineage>
        <taxon>Eukaryota</taxon>
        <taxon>Metazoa</taxon>
        <taxon>Chordata</taxon>
        <taxon>Craniata</taxon>
        <taxon>Vertebrata</taxon>
        <taxon>Euteleostomi</taxon>
        <taxon>Actinopterygii</taxon>
        <taxon>Neopterygii</taxon>
        <taxon>Teleostei</taxon>
        <taxon>Ostariophysi</taxon>
        <taxon>Cypriniformes</taxon>
        <taxon>Cyprinidae</taxon>
        <taxon>Labeoninae</taxon>
        <taxon>Labeonini</taxon>
        <taxon>Cirrhinus</taxon>
    </lineage>
</organism>
<reference evidence="2" key="1">
    <citation type="submission" date="2023-08" db="EMBL/GenBank/DDBJ databases">
        <title>Chromosome-level Genome Assembly of mud carp (Cirrhinus molitorella).</title>
        <authorList>
            <person name="Liu H."/>
        </authorList>
    </citation>
    <scope>NUCLEOTIDE SEQUENCE</scope>
    <source>
        <strain evidence="2">Prfri</strain>
        <tissue evidence="2">Muscle</tissue>
    </source>
</reference>
<evidence type="ECO:0000313" key="2">
    <source>
        <dbReference type="EMBL" id="KAK2874909.1"/>
    </source>
</evidence>
<proteinExistence type="predicted"/>
<dbReference type="AlphaFoldDB" id="A0AA88PB38"/>
<sequence length="120" mass="13144">MQTQDSGTKKPGDLRLGPPHLQRCPERAHHTQEEAARVHQRNSPVPLHPSSKISCAATEPAARAPFRSPPPLGVPPLGYKNSTERRFSRTSARPSARRCLRSFSLSAQLSHTPRPPACAL</sequence>
<accession>A0AA88PB38</accession>
<feature type="region of interest" description="Disordered" evidence="1">
    <location>
        <begin position="1"/>
        <end position="96"/>
    </location>
</feature>